<comment type="caution">
    <text evidence="2">The sequence shown here is derived from an EMBL/GenBank/DDBJ whole genome shotgun (WGS) entry which is preliminary data.</text>
</comment>
<gene>
    <name evidence="2" type="ORF">F5Z01DRAFT_245810</name>
</gene>
<dbReference type="OrthoDB" id="5382203at2759"/>
<feature type="compositionally biased region" description="Basic and acidic residues" evidence="1">
    <location>
        <begin position="350"/>
        <end position="367"/>
    </location>
</feature>
<feature type="compositionally biased region" description="Polar residues" evidence="1">
    <location>
        <begin position="1159"/>
        <end position="1173"/>
    </location>
</feature>
<name>A0A9P8CM30_9HYPO</name>
<feature type="compositionally biased region" description="Basic and acidic residues" evidence="1">
    <location>
        <begin position="449"/>
        <end position="460"/>
    </location>
</feature>
<protein>
    <recommendedName>
        <fullName evidence="4">Flo11</fullName>
    </recommendedName>
</protein>
<dbReference type="Proteomes" id="UP000887229">
    <property type="component" value="Unassembled WGS sequence"/>
</dbReference>
<feature type="compositionally biased region" description="Polar residues" evidence="1">
    <location>
        <begin position="663"/>
        <end position="677"/>
    </location>
</feature>
<dbReference type="EMBL" id="MU251264">
    <property type="protein sequence ID" value="KAG9252028.1"/>
    <property type="molecule type" value="Genomic_DNA"/>
</dbReference>
<feature type="compositionally biased region" description="Polar residues" evidence="1">
    <location>
        <begin position="933"/>
        <end position="950"/>
    </location>
</feature>
<accession>A0A9P8CM30</accession>
<evidence type="ECO:0000313" key="2">
    <source>
        <dbReference type="EMBL" id="KAG9252028.1"/>
    </source>
</evidence>
<dbReference type="GeneID" id="70289350"/>
<feature type="compositionally biased region" description="Polar residues" evidence="1">
    <location>
        <begin position="763"/>
        <end position="775"/>
    </location>
</feature>
<evidence type="ECO:0000313" key="3">
    <source>
        <dbReference type="Proteomes" id="UP000887229"/>
    </source>
</evidence>
<feature type="compositionally biased region" description="Low complexity" evidence="1">
    <location>
        <begin position="599"/>
        <end position="611"/>
    </location>
</feature>
<organism evidence="2 3">
    <name type="scientific">Emericellopsis atlantica</name>
    <dbReference type="NCBI Taxonomy" id="2614577"/>
    <lineage>
        <taxon>Eukaryota</taxon>
        <taxon>Fungi</taxon>
        <taxon>Dikarya</taxon>
        <taxon>Ascomycota</taxon>
        <taxon>Pezizomycotina</taxon>
        <taxon>Sordariomycetes</taxon>
        <taxon>Hypocreomycetidae</taxon>
        <taxon>Hypocreales</taxon>
        <taxon>Bionectriaceae</taxon>
        <taxon>Emericellopsis</taxon>
    </lineage>
</organism>
<feature type="compositionally biased region" description="Acidic residues" evidence="1">
    <location>
        <begin position="1061"/>
        <end position="1071"/>
    </location>
</feature>
<evidence type="ECO:0000256" key="1">
    <source>
        <dbReference type="SAM" id="MobiDB-lite"/>
    </source>
</evidence>
<dbReference type="RefSeq" id="XP_046115952.1">
    <property type="nucleotide sequence ID" value="XM_046258447.1"/>
</dbReference>
<reference evidence="2" key="1">
    <citation type="journal article" date="2021" name="IMA Fungus">
        <title>Genomic characterization of three marine fungi, including Emericellopsis atlantica sp. nov. with signatures of a generalist lifestyle and marine biomass degradation.</title>
        <authorList>
            <person name="Hagestad O.C."/>
            <person name="Hou L."/>
            <person name="Andersen J.H."/>
            <person name="Hansen E.H."/>
            <person name="Altermark B."/>
            <person name="Li C."/>
            <person name="Kuhnert E."/>
            <person name="Cox R.J."/>
            <person name="Crous P.W."/>
            <person name="Spatafora J.W."/>
            <person name="Lail K."/>
            <person name="Amirebrahimi M."/>
            <person name="Lipzen A."/>
            <person name="Pangilinan J."/>
            <person name="Andreopoulos W."/>
            <person name="Hayes R.D."/>
            <person name="Ng V."/>
            <person name="Grigoriev I.V."/>
            <person name="Jackson S.A."/>
            <person name="Sutton T.D.S."/>
            <person name="Dobson A.D.W."/>
            <person name="Rama T."/>
        </authorList>
    </citation>
    <scope>NUCLEOTIDE SEQUENCE</scope>
    <source>
        <strain evidence="2">TS7</strain>
    </source>
</reference>
<feature type="region of interest" description="Disordered" evidence="1">
    <location>
        <begin position="1"/>
        <end position="44"/>
    </location>
</feature>
<feature type="compositionally biased region" description="Acidic residues" evidence="1">
    <location>
        <begin position="398"/>
        <end position="408"/>
    </location>
</feature>
<feature type="compositionally biased region" description="Polar residues" evidence="1">
    <location>
        <begin position="23"/>
        <end position="44"/>
    </location>
</feature>
<feature type="compositionally biased region" description="Basic and acidic residues" evidence="1">
    <location>
        <begin position="796"/>
        <end position="806"/>
    </location>
</feature>
<feature type="compositionally biased region" description="Polar residues" evidence="1">
    <location>
        <begin position="856"/>
        <end position="880"/>
    </location>
</feature>
<feature type="compositionally biased region" description="Polar residues" evidence="1">
    <location>
        <begin position="715"/>
        <end position="726"/>
    </location>
</feature>
<proteinExistence type="predicted"/>
<feature type="region of interest" description="Disordered" evidence="1">
    <location>
        <begin position="334"/>
        <end position="1282"/>
    </location>
</feature>
<feature type="compositionally biased region" description="Low complexity" evidence="1">
    <location>
        <begin position="527"/>
        <end position="538"/>
    </location>
</feature>
<keyword evidence="3" id="KW-1185">Reference proteome</keyword>
<evidence type="ECO:0008006" key="4">
    <source>
        <dbReference type="Google" id="ProtNLM"/>
    </source>
</evidence>
<feature type="compositionally biased region" description="Polar residues" evidence="1">
    <location>
        <begin position="993"/>
        <end position="1024"/>
    </location>
</feature>
<feature type="compositionally biased region" description="Polar residues" evidence="1">
    <location>
        <begin position="1183"/>
        <end position="1195"/>
    </location>
</feature>
<feature type="compositionally biased region" description="Basic residues" evidence="1">
    <location>
        <begin position="430"/>
        <end position="447"/>
    </location>
</feature>
<sequence length="1282" mass="137516">MGAPSPEMARSPTSFASPRLPRSRTQSISSDRPSTIGQGLVSPPQSVSPEAAFIAASAASQIVTNDYDSHADSWYDDNGMLPSGETALVSQGALQLVNNFLDQLLFNFLQVSKATTLAALRPAVTEVLKPKLAKDAINNADEELREYLGGGDEDDFVQPQGADAAARDWDLELVWKRTRLRCMVYSSLGDMEEEDEDLYMEQENLEIGADEQISDVISPAVAILLTSVLEYMGELTLTVAGQASYHRLRTAFQKDIKDGSRHASDIGERIVVEDGDMERVALDRTLGRLWRGWKKRIRSPTPMDLGSRPYSRASLGHMRSSSTATDVLVSRTVTSDGETEVKRNSGLVERGAEGVAKNDTEASEEPKPLMATDPAEIPLPWTENDVDEIEVPGLAYNSDEDDEDVEAEDLPKRPFSFILPASLLQQSATPKKHGRSSSLPRAKRARFHAALDEANEKDTEANEEAVGQPHREADVVDGTGAPGASETAEDGQEAIGVAQTTDERTEKSKSSQAEDMGTYERAEIMTSSRVSVASSSSSNYEGRSRKSTSVSSARIVDVPAPKASGSRSPSIDAAERPPRWSSHQPRRSHSPSPVDSGRATQAADTNAGAANVTYPMRPSTDRTKNASTTSSPGSGEVFQVHTTKSHAPEPAASGTSARPYAKPSSSRAMHSNTNTIESIPEVPSKSPNRHGRQESQALSEKTISRDSEDMAFMPIQSNASQRQTHTSGSSSSSPTGRIKPVRTSEEHVPTHAESVARNFEELIQSNQTITYTLTPENMRAMDSPRSPHSSTSPKFPDSKPTTDRVRSSSTTTDYKAAPASRVAGGGNHSPIDSTGNRPTPIAVPGGGANAMGKPSTVKSPLKGTTSPVITSPAASQSPRTSPRVHSGLAREARVPADSTADFAEFIKSTGPPGESRAPAGLRASGATAAPPTMSKTESITRRVSTTNRNRYQPRDAAVEEKDDSGDLVDFLRQGPPSTRTNTRGPKHGGAPLQTATIPEARNSQASTTVTEPSIQSSANSNTVLLKNKPSPAQYNKMFDDEEDMIPKRKQRRVRDPYAIDFSDEEEDDDDLLGTPQPSARKPPVKKEESLAEFLRNYEPPPEPVRAPVVPDKVPKKKASAPSLMGRLTRGQFGRDRSDSGSAKDNGRAASKPTPAPEVRSTNYRAESASSNGPRNGHVPIQVNIPTSQSHNNAYGSSEPRVERPRVASAAGSGSGRVPMKKFVPREPVGGGSRSETADLAAFLRDSGPPPGMKEPTPAQSPPAAAEGSGFSKFLNRRKKTLA</sequence>